<dbReference type="InterPro" id="IPR001304">
    <property type="entry name" value="C-type_lectin-like"/>
</dbReference>
<reference evidence="7" key="1">
    <citation type="submission" date="2012-12" db="EMBL/GenBank/DDBJ databases">
        <authorList>
            <person name="Hellsten U."/>
            <person name="Grimwood J."/>
            <person name="Chapman J.A."/>
            <person name="Shapiro H."/>
            <person name="Aerts A."/>
            <person name="Otillar R.P."/>
            <person name="Terry A.Y."/>
            <person name="Boore J.L."/>
            <person name="Simakov O."/>
            <person name="Marletaz F."/>
            <person name="Cho S.-J."/>
            <person name="Edsinger-Gonzales E."/>
            <person name="Havlak P."/>
            <person name="Kuo D.-H."/>
            <person name="Larsson T."/>
            <person name="Lv J."/>
            <person name="Arendt D."/>
            <person name="Savage R."/>
            <person name="Osoegawa K."/>
            <person name="de Jong P."/>
            <person name="Lindberg D.R."/>
            <person name="Seaver E.C."/>
            <person name="Weisblat D.A."/>
            <person name="Putnam N.H."/>
            <person name="Grigoriev I.V."/>
            <person name="Rokhsar D.S."/>
        </authorList>
    </citation>
    <scope>NUCLEOTIDE SEQUENCE</scope>
    <source>
        <strain evidence="7">I ESC-2004</strain>
    </source>
</reference>
<feature type="domain" description="F5/8 type C" evidence="2">
    <location>
        <begin position="400"/>
        <end position="554"/>
    </location>
</feature>
<dbReference type="EMBL" id="AMQN01007541">
    <property type="status" value="NOT_ANNOTATED_CDS"/>
    <property type="molecule type" value="Genomic_DNA"/>
</dbReference>
<dbReference type="EMBL" id="KB300908">
    <property type="protein sequence ID" value="ELU06179.1"/>
    <property type="molecule type" value="Genomic_DNA"/>
</dbReference>
<dbReference type="InterPro" id="IPR002889">
    <property type="entry name" value="WSC_carb-bd"/>
</dbReference>
<dbReference type="PROSITE" id="PS51212">
    <property type="entry name" value="WSC"/>
    <property type="match status" value="1"/>
</dbReference>
<feature type="domain" description="C-type lectin" evidence="3">
    <location>
        <begin position="124"/>
        <end position="240"/>
    </location>
</feature>
<reference evidence="6" key="3">
    <citation type="submission" date="2015-06" db="UniProtKB">
        <authorList>
            <consortium name="EnsemblMetazoa"/>
        </authorList>
    </citation>
    <scope>IDENTIFICATION</scope>
</reference>
<feature type="domain" description="F5/8 type C" evidence="2">
    <location>
        <begin position="559"/>
        <end position="713"/>
    </location>
</feature>
<dbReference type="PANTHER" id="PTHR24543">
    <property type="entry name" value="MULTICOPPER OXIDASE-RELATED"/>
    <property type="match status" value="1"/>
</dbReference>
<dbReference type="SUPFAM" id="SSF49785">
    <property type="entry name" value="Galactose-binding domain-like"/>
    <property type="match status" value="3"/>
</dbReference>
<dbReference type="SMART" id="SM00034">
    <property type="entry name" value="CLECT"/>
    <property type="match status" value="2"/>
</dbReference>
<dbReference type="InterPro" id="IPR008979">
    <property type="entry name" value="Galactose-bd-like_sf"/>
</dbReference>
<dbReference type="FunFam" id="2.60.120.260:FF:000016">
    <property type="entry name" value="Contactin-associated protein-like 4 isoform 1"/>
    <property type="match status" value="1"/>
</dbReference>
<dbReference type="AlphaFoldDB" id="R7UI05"/>
<dbReference type="Gene3D" id="2.60.120.260">
    <property type="entry name" value="Galactose-binding domain-like"/>
    <property type="match status" value="3"/>
</dbReference>
<dbReference type="OMA" id="ILLCITH"/>
<dbReference type="PROSITE" id="PS01285">
    <property type="entry name" value="FA58C_1"/>
    <property type="match status" value="1"/>
</dbReference>
<dbReference type="SUPFAM" id="SSF56436">
    <property type="entry name" value="C-type lectin-like"/>
    <property type="match status" value="4"/>
</dbReference>
<dbReference type="Pfam" id="PF05473">
    <property type="entry name" value="UL45"/>
    <property type="match status" value="1"/>
</dbReference>
<feature type="signal peptide" evidence="1">
    <location>
        <begin position="1"/>
        <end position="22"/>
    </location>
</feature>
<dbReference type="InterPro" id="IPR016186">
    <property type="entry name" value="C-type_lectin-like/link_sf"/>
</dbReference>
<feature type="domain" description="C-type lectin" evidence="3">
    <location>
        <begin position="936"/>
        <end position="1042"/>
    </location>
</feature>
<dbReference type="SMART" id="SM00231">
    <property type="entry name" value="FA58C"/>
    <property type="match status" value="3"/>
</dbReference>
<dbReference type="Gene3D" id="3.10.100.10">
    <property type="entry name" value="Mannose-Binding Protein A, subunit A"/>
    <property type="match status" value="4"/>
</dbReference>
<dbReference type="STRING" id="283909.R7UI05"/>
<name>R7UI05_CAPTE</name>
<dbReference type="Pfam" id="PF01822">
    <property type="entry name" value="WSC"/>
    <property type="match status" value="1"/>
</dbReference>
<dbReference type="Proteomes" id="UP000014760">
    <property type="component" value="Unassembled WGS sequence"/>
</dbReference>
<evidence type="ECO:0000259" key="3">
    <source>
        <dbReference type="PROSITE" id="PS50041"/>
    </source>
</evidence>
<feature type="domain" description="WSC" evidence="4">
    <location>
        <begin position="718"/>
        <end position="809"/>
    </location>
</feature>
<feature type="domain" description="F5/8 type C" evidence="2">
    <location>
        <begin position="239"/>
        <end position="396"/>
    </location>
</feature>
<protein>
    <submittedName>
        <fullName evidence="5 6">Uncharacterized protein</fullName>
    </submittedName>
</protein>
<sequence>MSTMLLVALLIAFAGCPSSSLTAQCPAEWTSIGDNCYQFSENDLTSEEAREACKKTGGDLVAAEEASHVLNAMLKMDIRQDFVAGKLTPEEHGKHPHLCKLRPDAIGNKAIDERCEEGWHFERTGRNCYAINENALSWEAARDRCLAIDGDLASVTGSGDQAFITGLVNSSTSMSFWIGGNSIDQKSGWEWCDGSPFTYFNWDYGRPDNSTGKEWCIELNRINDTWHENDCLEQQVSICKKPALCHEGLISGEHYIADWAFYSTSAKEGGEVNRSRLNSTFDNGGGGWTAKDDDFNPFISFTFNAVMNVTSVITQGHEIRDEWVINYMVSYRLEYDGAIEWVTDDEGEIIEFEGNTDKDGEVENTLSEKGILARVIRIHVMERHGSASMRVELIGCLSDIGPGTEALISGDIRVPDEKMTASSQYNTTWGPERARINTVREGSFYGGWRAAEAASDEWIQVEFDVPMIVQAVRTRGIHYYTYWVESYELHFSDDGVNWDAYQEPYGTTKIFVGNSDNETPVEHFLHGPKRAMFVRLVVQTWYRYIALRFEVYGRHYSQCSEMELISGSDRYLTDEHLSASSELDENHGADRSRLNQSASGVLSGGWVPRYMDDQQWIQVDLSYNFSVKGVAIQGQDQTGNFTTAFYVSYSDDLETWTGHNDTDENFTTTFQGNLNSSHVRKIYFKEGFSARGVRLHPVAWNSTIGVRWDVIGCPGLGSSKDLGCFADDEENRDLQEAVLTDVPRMTRDYCKAHCFNQGYPYAGVQYSSHCYCGESYGKYGPTIGCNFPCNGDVSQRCGGYRANGIMSTGFEYTSCPDHWTVMGDKCYRVFTDQKSWKESQEDCVKLGAKLATVNSIEEQNFVNHQSLVCKRDMWIGLIYRRNNSVFEWTNGERVLYTNWAPGEPDLKKEDGNCVQIHYRADNDTLGKWDVNSCENEQSSSICQLPMQTSDAPTDSPDEGCPMSFIVYSLGERGDTGYFWTDLSNLDDEETFKFSNGEIPEDYFWAEDHPSSSDDPSFVVMNANDHGHWENYPGDEEHFFICELQRLDAERLTQNETFFGASDYAIFEESNTGIVR</sequence>
<dbReference type="InterPro" id="IPR000421">
    <property type="entry name" value="FA58C"/>
</dbReference>
<evidence type="ECO:0000259" key="2">
    <source>
        <dbReference type="PROSITE" id="PS50022"/>
    </source>
</evidence>
<dbReference type="SMART" id="SM00321">
    <property type="entry name" value="WSC"/>
    <property type="match status" value="1"/>
</dbReference>
<evidence type="ECO:0000313" key="6">
    <source>
        <dbReference type="EnsemblMetazoa" id="CapteP212148"/>
    </source>
</evidence>
<organism evidence="5">
    <name type="scientific">Capitella teleta</name>
    <name type="common">Polychaete worm</name>
    <dbReference type="NCBI Taxonomy" id="283909"/>
    <lineage>
        <taxon>Eukaryota</taxon>
        <taxon>Metazoa</taxon>
        <taxon>Spiralia</taxon>
        <taxon>Lophotrochozoa</taxon>
        <taxon>Annelida</taxon>
        <taxon>Polychaeta</taxon>
        <taxon>Sedentaria</taxon>
        <taxon>Scolecida</taxon>
        <taxon>Capitellidae</taxon>
        <taxon>Capitella</taxon>
    </lineage>
</organism>
<evidence type="ECO:0000256" key="1">
    <source>
        <dbReference type="SAM" id="SignalP"/>
    </source>
</evidence>
<dbReference type="OrthoDB" id="441660at2759"/>
<dbReference type="CDD" id="cd00037">
    <property type="entry name" value="CLECT"/>
    <property type="match status" value="2"/>
</dbReference>
<dbReference type="HOGENOM" id="CLU_283896_0_0_1"/>
<dbReference type="CDD" id="cd00057">
    <property type="entry name" value="FA58C"/>
    <property type="match status" value="3"/>
</dbReference>
<dbReference type="PROSITE" id="PS50022">
    <property type="entry name" value="FA58C_3"/>
    <property type="match status" value="3"/>
</dbReference>
<keyword evidence="1" id="KW-0732">Signal</keyword>
<evidence type="ECO:0000313" key="7">
    <source>
        <dbReference type="Proteomes" id="UP000014760"/>
    </source>
</evidence>
<reference evidence="5 7" key="2">
    <citation type="journal article" date="2013" name="Nature">
        <title>Insights into bilaterian evolution from three spiralian genomes.</title>
        <authorList>
            <person name="Simakov O."/>
            <person name="Marletaz F."/>
            <person name="Cho S.J."/>
            <person name="Edsinger-Gonzales E."/>
            <person name="Havlak P."/>
            <person name="Hellsten U."/>
            <person name="Kuo D.H."/>
            <person name="Larsson T."/>
            <person name="Lv J."/>
            <person name="Arendt D."/>
            <person name="Savage R."/>
            <person name="Osoegawa K."/>
            <person name="de Jong P."/>
            <person name="Grimwood J."/>
            <person name="Chapman J.A."/>
            <person name="Shapiro H."/>
            <person name="Aerts A."/>
            <person name="Otillar R.P."/>
            <person name="Terry A.Y."/>
            <person name="Boore J.L."/>
            <person name="Grigoriev I.V."/>
            <person name="Lindberg D.R."/>
            <person name="Seaver E.C."/>
            <person name="Weisblat D.A."/>
            <person name="Putnam N.H."/>
            <person name="Rokhsar D.S."/>
        </authorList>
    </citation>
    <scope>NUCLEOTIDE SEQUENCE</scope>
    <source>
        <strain evidence="5 7">I ESC-2004</strain>
    </source>
</reference>
<feature type="domain" description="C-type lectin" evidence="3">
    <location>
        <begin position="822"/>
        <end position="934"/>
    </location>
</feature>
<dbReference type="Pfam" id="PF00059">
    <property type="entry name" value="Lectin_C"/>
    <property type="match status" value="2"/>
</dbReference>
<dbReference type="EMBL" id="AMQN01007542">
    <property type="status" value="NOT_ANNOTATED_CDS"/>
    <property type="molecule type" value="Genomic_DNA"/>
</dbReference>
<accession>R7UI05</accession>
<proteinExistence type="predicted"/>
<keyword evidence="7" id="KW-1185">Reference proteome</keyword>
<dbReference type="PROSITE" id="PS50041">
    <property type="entry name" value="C_TYPE_LECTIN_2"/>
    <property type="match status" value="3"/>
</dbReference>
<dbReference type="EnsemblMetazoa" id="CapteT212148">
    <property type="protein sequence ID" value="CapteP212148"/>
    <property type="gene ID" value="CapteG212148"/>
</dbReference>
<feature type="chain" id="PRO_5008788044" evidence="1">
    <location>
        <begin position="23"/>
        <end position="1075"/>
    </location>
</feature>
<dbReference type="InterPro" id="IPR016187">
    <property type="entry name" value="CTDL_fold"/>
</dbReference>
<evidence type="ECO:0000259" key="4">
    <source>
        <dbReference type="PROSITE" id="PS51212"/>
    </source>
</evidence>
<gene>
    <name evidence="5" type="ORF">CAPTEDRAFT_212148</name>
</gene>
<dbReference type="Pfam" id="PF00754">
    <property type="entry name" value="F5_F8_type_C"/>
    <property type="match status" value="3"/>
</dbReference>
<evidence type="ECO:0000313" key="5">
    <source>
        <dbReference type="EMBL" id="ELU06179.1"/>
    </source>
</evidence>